<evidence type="ECO:0000256" key="3">
    <source>
        <dbReference type="ARBA" id="ARBA00012438"/>
    </source>
</evidence>
<dbReference type="Gene3D" id="3.30.565.10">
    <property type="entry name" value="Histidine kinase-like ATPase, C-terminal domain"/>
    <property type="match status" value="1"/>
</dbReference>
<dbReference type="CDD" id="cd00082">
    <property type="entry name" value="HisKA"/>
    <property type="match status" value="1"/>
</dbReference>
<evidence type="ECO:0000256" key="8">
    <source>
        <dbReference type="SAM" id="Phobius"/>
    </source>
</evidence>
<comment type="subcellular location">
    <subcellularLocation>
        <location evidence="2">Membrane</location>
    </subcellularLocation>
</comment>
<feature type="transmembrane region" description="Helical" evidence="8">
    <location>
        <begin position="328"/>
        <end position="346"/>
    </location>
</feature>
<dbReference type="SUPFAM" id="SSF55874">
    <property type="entry name" value="ATPase domain of HSP90 chaperone/DNA topoisomerase II/histidine kinase"/>
    <property type="match status" value="1"/>
</dbReference>
<dbReference type="InterPro" id="IPR003661">
    <property type="entry name" value="HisK_dim/P_dom"/>
</dbReference>
<dbReference type="Pfam" id="PF02518">
    <property type="entry name" value="HATPase_c"/>
    <property type="match status" value="1"/>
</dbReference>
<evidence type="ECO:0000256" key="4">
    <source>
        <dbReference type="ARBA" id="ARBA00022553"/>
    </source>
</evidence>
<keyword evidence="8" id="KW-0472">Membrane</keyword>
<dbReference type="Proteomes" id="UP001519342">
    <property type="component" value="Unassembled WGS sequence"/>
</dbReference>
<evidence type="ECO:0000259" key="9">
    <source>
        <dbReference type="PROSITE" id="PS50109"/>
    </source>
</evidence>
<organism evidence="10 11">
    <name type="scientific">Sedimentibacter acidaminivorans</name>
    <dbReference type="NCBI Taxonomy" id="913099"/>
    <lineage>
        <taxon>Bacteria</taxon>
        <taxon>Bacillati</taxon>
        <taxon>Bacillota</taxon>
        <taxon>Tissierellia</taxon>
        <taxon>Sedimentibacter</taxon>
    </lineage>
</organism>
<evidence type="ECO:0000256" key="5">
    <source>
        <dbReference type="ARBA" id="ARBA00022679"/>
    </source>
</evidence>
<keyword evidence="8" id="KW-1133">Transmembrane helix</keyword>
<protein>
    <recommendedName>
        <fullName evidence="3">histidine kinase</fullName>
        <ecNumber evidence="3">2.7.13.3</ecNumber>
    </recommendedName>
</protein>
<dbReference type="InterPro" id="IPR003594">
    <property type="entry name" value="HATPase_dom"/>
</dbReference>
<dbReference type="EMBL" id="JAGGKS010000009">
    <property type="protein sequence ID" value="MBP1926911.1"/>
    <property type="molecule type" value="Genomic_DNA"/>
</dbReference>
<sequence>MARAINWWYVNEDKKMHKDVIKKIGLAIFILIVIRILTIYSFYGFNLKVTDYIKDDLHTIYVDEVLETSKKALILAYNNEELYTFYIESSDKKEIAFVFEGGEYAYTIYIADELRMQNYDKTLDGYTNEIAYGVFELNERDYKEIDGRYRAKIQLQNKTINEMKPFFLLGTKDTIRKYLALRTMVNTFMGICFFVILIISSVLYRRDRDRYMFSILLISIVSVFKWSISGEVHIFSEVFGITSHNFYFFESLTTAINYFLYQSLLYTLYQFKIKRRYIILYLGLFLILASQYIFEVNGPAFLIIYLMGAIVMISMSVIGHIKDKPYSMILLTTYSVFAGFNLYWILIKLNYFKEGYLSSLMNGPQVGSIIYVLGFLIAVIKTYLNKMAQYEKQQKEYERVLLIRGISHDLKLPLSVIKLNNQMLEKYDMAGDEKKVYTKTSLEAVQELEKMTDNINAYLNLESNVGGDYTTSMKESLEKLKSHYQIYNQKNQIFIVVWEEEDYLLPIKPLQFDRMLYNLVDNAFKYNKDGGEVKVEYRLDEQVIITVEDSGIGMDQEEIDKILIPFYRIDHSRTKDGLGLGLVVVKGIVESIKGELKVESKMGIGTKIIITIPK</sequence>
<feature type="domain" description="Histidine kinase" evidence="9">
    <location>
        <begin position="405"/>
        <end position="614"/>
    </location>
</feature>
<feature type="transmembrane region" description="Helical" evidence="8">
    <location>
        <begin position="248"/>
        <end position="269"/>
    </location>
</feature>
<evidence type="ECO:0000313" key="11">
    <source>
        <dbReference type="Proteomes" id="UP001519342"/>
    </source>
</evidence>
<dbReference type="Pfam" id="PF00512">
    <property type="entry name" value="HisKA"/>
    <property type="match status" value="1"/>
</dbReference>
<feature type="transmembrane region" description="Helical" evidence="8">
    <location>
        <begin position="184"/>
        <end position="204"/>
    </location>
</feature>
<comment type="catalytic activity">
    <reaction evidence="1">
        <text>ATP + protein L-histidine = ADP + protein N-phospho-L-histidine.</text>
        <dbReference type="EC" id="2.7.13.3"/>
    </reaction>
</comment>
<dbReference type="EC" id="2.7.13.3" evidence="3"/>
<dbReference type="SMART" id="SM00388">
    <property type="entry name" value="HisKA"/>
    <property type="match status" value="1"/>
</dbReference>
<dbReference type="SMART" id="SM00387">
    <property type="entry name" value="HATPase_c"/>
    <property type="match status" value="1"/>
</dbReference>
<dbReference type="Gene3D" id="1.10.287.130">
    <property type="match status" value="1"/>
</dbReference>
<feature type="transmembrane region" description="Helical" evidence="8">
    <location>
        <begin position="366"/>
        <end position="384"/>
    </location>
</feature>
<dbReference type="InterPro" id="IPR036890">
    <property type="entry name" value="HATPase_C_sf"/>
</dbReference>
<feature type="transmembrane region" description="Helical" evidence="8">
    <location>
        <begin position="211"/>
        <end position="228"/>
    </location>
</feature>
<dbReference type="PANTHER" id="PTHR45453:SF1">
    <property type="entry name" value="PHOSPHATE REGULON SENSOR PROTEIN PHOR"/>
    <property type="match status" value="1"/>
</dbReference>
<evidence type="ECO:0000256" key="2">
    <source>
        <dbReference type="ARBA" id="ARBA00004370"/>
    </source>
</evidence>
<evidence type="ECO:0000256" key="6">
    <source>
        <dbReference type="ARBA" id="ARBA00022777"/>
    </source>
</evidence>
<keyword evidence="8" id="KW-0812">Transmembrane</keyword>
<name>A0ABS4GGV5_9FIRM</name>
<dbReference type="RefSeq" id="WP_209512633.1">
    <property type="nucleotide sequence ID" value="NZ_JAGGKS010000009.1"/>
</dbReference>
<keyword evidence="5" id="KW-0808">Transferase</keyword>
<evidence type="ECO:0000256" key="1">
    <source>
        <dbReference type="ARBA" id="ARBA00000085"/>
    </source>
</evidence>
<keyword evidence="6 10" id="KW-0418">Kinase</keyword>
<evidence type="ECO:0000256" key="7">
    <source>
        <dbReference type="ARBA" id="ARBA00023012"/>
    </source>
</evidence>
<keyword evidence="7" id="KW-0902">Two-component regulatory system</keyword>
<dbReference type="SUPFAM" id="SSF47384">
    <property type="entry name" value="Homodimeric domain of signal transducing histidine kinase"/>
    <property type="match status" value="1"/>
</dbReference>
<dbReference type="PANTHER" id="PTHR45453">
    <property type="entry name" value="PHOSPHATE REGULON SENSOR PROTEIN PHOR"/>
    <property type="match status" value="1"/>
</dbReference>
<dbReference type="CDD" id="cd00075">
    <property type="entry name" value="HATPase"/>
    <property type="match status" value="1"/>
</dbReference>
<dbReference type="GO" id="GO:0016301">
    <property type="term" value="F:kinase activity"/>
    <property type="evidence" value="ECO:0007669"/>
    <property type="project" value="UniProtKB-KW"/>
</dbReference>
<keyword evidence="11" id="KW-1185">Reference proteome</keyword>
<keyword evidence="4" id="KW-0597">Phosphoprotein</keyword>
<reference evidence="10 11" key="1">
    <citation type="submission" date="2021-03" db="EMBL/GenBank/DDBJ databases">
        <title>Genomic Encyclopedia of Type Strains, Phase IV (KMG-IV): sequencing the most valuable type-strain genomes for metagenomic binning, comparative biology and taxonomic classification.</title>
        <authorList>
            <person name="Goeker M."/>
        </authorList>
    </citation>
    <scope>NUCLEOTIDE SEQUENCE [LARGE SCALE GENOMIC DNA]</scope>
    <source>
        <strain evidence="10 11">DSM 24004</strain>
    </source>
</reference>
<feature type="transmembrane region" description="Helical" evidence="8">
    <location>
        <begin position="300"/>
        <end position="321"/>
    </location>
</feature>
<dbReference type="InterPro" id="IPR036097">
    <property type="entry name" value="HisK_dim/P_sf"/>
</dbReference>
<feature type="transmembrane region" description="Helical" evidence="8">
    <location>
        <begin position="276"/>
        <end position="294"/>
    </location>
</feature>
<gene>
    <name evidence="10" type="ORF">J2Z76_002783</name>
</gene>
<dbReference type="InterPro" id="IPR005467">
    <property type="entry name" value="His_kinase_dom"/>
</dbReference>
<accession>A0ABS4GGV5</accession>
<feature type="transmembrane region" description="Helical" evidence="8">
    <location>
        <begin position="24"/>
        <end position="43"/>
    </location>
</feature>
<dbReference type="InterPro" id="IPR004358">
    <property type="entry name" value="Sig_transdc_His_kin-like_C"/>
</dbReference>
<evidence type="ECO:0000313" key="10">
    <source>
        <dbReference type="EMBL" id="MBP1926911.1"/>
    </source>
</evidence>
<proteinExistence type="predicted"/>
<comment type="caution">
    <text evidence="10">The sequence shown here is derived from an EMBL/GenBank/DDBJ whole genome shotgun (WGS) entry which is preliminary data.</text>
</comment>
<dbReference type="PROSITE" id="PS50109">
    <property type="entry name" value="HIS_KIN"/>
    <property type="match status" value="1"/>
</dbReference>
<dbReference type="PRINTS" id="PR00344">
    <property type="entry name" value="BCTRLSENSOR"/>
</dbReference>
<dbReference type="InterPro" id="IPR050351">
    <property type="entry name" value="BphY/WalK/GraS-like"/>
</dbReference>